<organism evidence="1 2">
    <name type="scientific">Lynx canadensis</name>
    <name type="common">Canada lynx</name>
    <name type="synonym">Felis canadensis</name>
    <dbReference type="NCBI Taxonomy" id="61383"/>
    <lineage>
        <taxon>Eukaryota</taxon>
        <taxon>Metazoa</taxon>
        <taxon>Chordata</taxon>
        <taxon>Craniata</taxon>
        <taxon>Vertebrata</taxon>
        <taxon>Euteleostomi</taxon>
        <taxon>Mammalia</taxon>
        <taxon>Eutheria</taxon>
        <taxon>Laurasiatheria</taxon>
        <taxon>Carnivora</taxon>
        <taxon>Feliformia</taxon>
        <taxon>Felidae</taxon>
        <taxon>Felinae</taxon>
        <taxon>Lynx</taxon>
    </lineage>
</organism>
<sequence>MLNCCTLKPKSVTMHTVAKVLGSQNCSLYKDFKCCCKLTSYTVFKLPFSPRPPPPFFAHKWYYNACLVKEDGPNEGKHFNSAEFAIISLP</sequence>
<reference evidence="1" key="2">
    <citation type="submission" date="2025-09" db="UniProtKB">
        <authorList>
            <consortium name="Ensembl"/>
        </authorList>
    </citation>
    <scope>IDENTIFICATION</scope>
</reference>
<accession>A0A667IKP1</accession>
<dbReference type="AlphaFoldDB" id="A0A667IKP1"/>
<dbReference type="Proteomes" id="UP000472241">
    <property type="component" value="Unplaced"/>
</dbReference>
<name>A0A667IKP1_LYNCA</name>
<evidence type="ECO:0000313" key="2">
    <source>
        <dbReference type="Proteomes" id="UP000472241"/>
    </source>
</evidence>
<keyword evidence="2" id="KW-1185">Reference proteome</keyword>
<dbReference type="Ensembl" id="ENSLCNT00005038663.1">
    <property type="protein sequence ID" value="ENSLCNP00005034651.1"/>
    <property type="gene ID" value="ENSLCNG00005022525.1"/>
</dbReference>
<evidence type="ECO:0000313" key="1">
    <source>
        <dbReference type="Ensembl" id="ENSLCNP00005034651.1"/>
    </source>
</evidence>
<protein>
    <submittedName>
        <fullName evidence="1">Uncharacterized protein</fullName>
    </submittedName>
</protein>
<reference evidence="1" key="1">
    <citation type="submission" date="2025-08" db="UniProtKB">
        <authorList>
            <consortium name="Ensembl"/>
        </authorList>
    </citation>
    <scope>IDENTIFICATION</scope>
</reference>
<proteinExistence type="predicted"/>